<dbReference type="EMBL" id="HAEE01012649">
    <property type="protein sequence ID" value="SBR32699.1"/>
    <property type="molecule type" value="Transcribed_RNA"/>
</dbReference>
<organism evidence="1">
    <name type="scientific">Nothobranchius kuhntae</name>
    <name type="common">Beira killifish</name>
    <dbReference type="NCBI Taxonomy" id="321403"/>
    <lineage>
        <taxon>Eukaryota</taxon>
        <taxon>Metazoa</taxon>
        <taxon>Chordata</taxon>
        <taxon>Craniata</taxon>
        <taxon>Vertebrata</taxon>
        <taxon>Euteleostomi</taxon>
        <taxon>Actinopterygii</taxon>
        <taxon>Neopterygii</taxon>
        <taxon>Teleostei</taxon>
        <taxon>Neoteleostei</taxon>
        <taxon>Acanthomorphata</taxon>
        <taxon>Ovalentaria</taxon>
        <taxon>Atherinomorphae</taxon>
        <taxon>Cyprinodontiformes</taxon>
        <taxon>Nothobranchiidae</taxon>
        <taxon>Nothobranchius</taxon>
    </lineage>
</organism>
<reference evidence="1" key="2">
    <citation type="submission" date="2016-06" db="EMBL/GenBank/DDBJ databases">
        <title>The genome of a short-lived fish provides insights into sex chromosome evolution and the genetic control of aging.</title>
        <authorList>
            <person name="Reichwald K."/>
            <person name="Felder M."/>
            <person name="Petzold A."/>
            <person name="Koch P."/>
            <person name="Groth M."/>
            <person name="Platzer M."/>
        </authorList>
    </citation>
    <scope>NUCLEOTIDE SEQUENCE</scope>
    <source>
        <tissue evidence="1">Brain</tissue>
    </source>
</reference>
<protein>
    <submittedName>
        <fullName evidence="1">Uncharacterized protein</fullName>
    </submittedName>
</protein>
<evidence type="ECO:0000313" key="1">
    <source>
        <dbReference type="EMBL" id="SBR32699.1"/>
    </source>
</evidence>
<accession>A0A1A8KLZ9</accession>
<feature type="non-terminal residue" evidence="1">
    <location>
        <position position="34"/>
    </location>
</feature>
<proteinExistence type="predicted"/>
<gene>
    <name evidence="1" type="primary">Nfu_g_1_024877</name>
</gene>
<reference evidence="1" key="1">
    <citation type="submission" date="2016-05" db="EMBL/GenBank/DDBJ databases">
        <authorList>
            <person name="Lavstsen T."/>
            <person name="Jespersen J.S."/>
        </authorList>
    </citation>
    <scope>NUCLEOTIDE SEQUENCE</scope>
    <source>
        <tissue evidence="1">Brain</tissue>
    </source>
</reference>
<sequence length="34" mass="4032">MEERDEHSCPRCTHLCDLQEKLLERKAALFMGLK</sequence>
<name>A0A1A8KLZ9_NOTKU</name>
<dbReference type="AlphaFoldDB" id="A0A1A8KLZ9"/>